<dbReference type="GO" id="GO:0005524">
    <property type="term" value="F:ATP binding"/>
    <property type="evidence" value="ECO:0007669"/>
    <property type="project" value="UniProtKB-UniRule"/>
</dbReference>
<dbReference type="SUPFAM" id="SSF52402">
    <property type="entry name" value="Adenine nucleotide alpha hydrolases-like"/>
    <property type="match status" value="1"/>
</dbReference>
<comment type="function">
    <text evidence="7">Catalyzes the ATP-dependent amidation of deamido-NAD to form NAD. Uses L-glutamine as a nitrogen source.</text>
</comment>
<dbReference type="InterPro" id="IPR003694">
    <property type="entry name" value="NAD_synthase"/>
</dbReference>
<feature type="binding site" evidence="7">
    <location>
        <position position="202"/>
    </location>
    <ligand>
        <name>L-glutamine</name>
        <dbReference type="ChEBI" id="CHEBI:58359"/>
    </ligand>
</feature>
<evidence type="ECO:0000256" key="2">
    <source>
        <dbReference type="ARBA" id="ARBA00007145"/>
    </source>
</evidence>
<evidence type="ECO:0000256" key="6">
    <source>
        <dbReference type="ARBA" id="ARBA00023027"/>
    </source>
</evidence>
<comment type="similarity">
    <text evidence="9">Belongs to the NAD synthetase family.</text>
</comment>
<dbReference type="EMBL" id="CP003191">
    <property type="protein sequence ID" value="AEW22440.1"/>
    <property type="molecule type" value="Genomic_DNA"/>
</dbReference>
<dbReference type="InterPro" id="IPR014729">
    <property type="entry name" value="Rossmann-like_a/b/a_fold"/>
</dbReference>
<dbReference type="PROSITE" id="PS50263">
    <property type="entry name" value="CN_HYDROLASE"/>
    <property type="match status" value="1"/>
</dbReference>
<dbReference type="HOGENOM" id="CLU_025662_0_0_10"/>
<dbReference type="PANTHER" id="PTHR23090">
    <property type="entry name" value="NH 3 /GLUTAMINE-DEPENDENT NAD + SYNTHETASE"/>
    <property type="match status" value="1"/>
</dbReference>
<dbReference type="InterPro" id="IPR022310">
    <property type="entry name" value="NAD/GMP_synthase"/>
</dbReference>
<dbReference type="InterPro" id="IPR014445">
    <property type="entry name" value="Gln-dep_NAD_synthase"/>
</dbReference>
<dbReference type="Pfam" id="PF02540">
    <property type="entry name" value="NAD_synthase"/>
    <property type="match status" value="1"/>
</dbReference>
<evidence type="ECO:0000313" key="12">
    <source>
        <dbReference type="Proteomes" id="UP000005436"/>
    </source>
</evidence>
<keyword evidence="6 7" id="KW-0520">NAD</keyword>
<dbReference type="STRING" id="203275.BFO_2320"/>
<evidence type="ECO:0000256" key="9">
    <source>
        <dbReference type="RuleBase" id="RU003811"/>
    </source>
</evidence>
<dbReference type="FunFam" id="1.10.10.1140:FF:000001">
    <property type="entry name" value="Glutamine-dependent NAD(+) synthetase"/>
    <property type="match status" value="1"/>
</dbReference>
<evidence type="ECO:0000259" key="10">
    <source>
        <dbReference type="PROSITE" id="PS50263"/>
    </source>
</evidence>
<feature type="binding site" evidence="7">
    <location>
        <position position="604"/>
    </location>
    <ligand>
        <name>deamido-NAD(+)</name>
        <dbReference type="ChEBI" id="CHEBI:58437"/>
        <note>ligand shared between two neighboring subunits</note>
    </ligand>
</feature>
<sequence length="643" mass="71092">MMKYGYVKVAAGVPPVRVADCHYNTVQIEQMIRRAEEQGIQWIVFPELSVTGYTCMDLFMQECLLREAEQALLELVQRTKAVDVVCVVGMPLAVENRLLNAAVVFHRGEILGAVPKTYLPDCGEFQETRWFTSGEDVTTRTARIGATTCPMAPRLLFTSGSAAVGIEIGEDLWMPVPPSSVMALQGANIILNLSAGSEQTGKNDDLKMLIRQQSARCAAGYVYASAGFGESTTDLVYAGKAFIAENGTMLGESDRFSLNEKLLISEIDVAALCHDRLVKTNFSKGASVLRCSEPLCVPLRLPERKETALTRFIDPHPFVPSTGAEYDERCNEIFRIQTNALAKRLVHTQIKHAVIGVSGGLDSTLALMATVMTFDALNLPRKQIHGVTMPGFGTTGRTYRNAVALMEALGITLHEISIKAACQQHFKDIGHDGVTQDVTYENVQARERTQILMDLANLKNGLVIGTGDLSELALGWTTYNGDHMSMYALNAGIPKTLVHSLVKWIATHRAGEVTRETLLDIADTPVSPELLLAGTDDTNHQKTEDLIGPYELHDFFIYHLIRFGASPAKIFFLARQAFGKNYAPEEIKRWLQIFVRRFFTQQFKRNCMPDGPKVGTVSLSPRGDWRMPSDASAVLWLEEVENL</sequence>
<comment type="similarity">
    <text evidence="2 7 8">In the C-terminal section; belongs to the NAD synthetase family.</text>
</comment>
<dbReference type="PIRSF" id="PIRSF006630">
    <property type="entry name" value="NADS_GAT"/>
    <property type="match status" value="1"/>
</dbReference>
<evidence type="ECO:0000313" key="11">
    <source>
        <dbReference type="EMBL" id="AEW22440.1"/>
    </source>
</evidence>
<dbReference type="PATRIC" id="fig|203275.8.peg.2098"/>
<dbReference type="CDD" id="cd07570">
    <property type="entry name" value="GAT_Gln-NAD-synth"/>
    <property type="match status" value="1"/>
</dbReference>
<dbReference type="PANTHER" id="PTHR23090:SF9">
    <property type="entry name" value="GLUTAMINE-DEPENDENT NAD(+) SYNTHETASE"/>
    <property type="match status" value="1"/>
</dbReference>
<evidence type="ECO:0000256" key="8">
    <source>
        <dbReference type="PIRNR" id="PIRNR006630"/>
    </source>
</evidence>
<feature type="binding site" evidence="7">
    <location>
        <begin position="356"/>
        <end position="363"/>
    </location>
    <ligand>
        <name>ATP</name>
        <dbReference type="ChEBI" id="CHEBI:30616"/>
    </ligand>
</feature>
<dbReference type="AlphaFoldDB" id="G8UJZ6"/>
<dbReference type="GO" id="GO:0003952">
    <property type="term" value="F:NAD+ synthase (glutamine-hydrolyzing) activity"/>
    <property type="evidence" value="ECO:0007669"/>
    <property type="project" value="UniProtKB-UniRule"/>
</dbReference>
<dbReference type="UniPathway" id="UPA00253">
    <property type="reaction ID" value="UER00334"/>
</dbReference>
<evidence type="ECO:0000256" key="4">
    <source>
        <dbReference type="ARBA" id="ARBA00022741"/>
    </source>
</evidence>
<dbReference type="GO" id="GO:0004359">
    <property type="term" value="F:glutaminase activity"/>
    <property type="evidence" value="ECO:0007669"/>
    <property type="project" value="InterPro"/>
</dbReference>
<dbReference type="InterPro" id="IPR003010">
    <property type="entry name" value="C-N_Hydrolase"/>
</dbReference>
<comment type="catalytic activity">
    <reaction evidence="7 8">
        <text>deamido-NAD(+) + L-glutamine + ATP + H2O = L-glutamate + AMP + diphosphate + NAD(+) + H(+)</text>
        <dbReference type="Rhea" id="RHEA:24384"/>
        <dbReference type="ChEBI" id="CHEBI:15377"/>
        <dbReference type="ChEBI" id="CHEBI:15378"/>
        <dbReference type="ChEBI" id="CHEBI:29985"/>
        <dbReference type="ChEBI" id="CHEBI:30616"/>
        <dbReference type="ChEBI" id="CHEBI:33019"/>
        <dbReference type="ChEBI" id="CHEBI:57540"/>
        <dbReference type="ChEBI" id="CHEBI:58359"/>
        <dbReference type="ChEBI" id="CHEBI:58437"/>
        <dbReference type="ChEBI" id="CHEBI:456215"/>
        <dbReference type="EC" id="6.3.5.1"/>
    </reaction>
</comment>
<dbReference type="eggNOG" id="COG0388">
    <property type="taxonomic scope" value="Bacteria"/>
</dbReference>
<keyword evidence="12" id="KW-1185">Reference proteome</keyword>
<evidence type="ECO:0000256" key="5">
    <source>
        <dbReference type="ARBA" id="ARBA00022840"/>
    </source>
</evidence>
<name>G8UJZ6_TANFA</name>
<dbReference type="SUPFAM" id="SSF56317">
    <property type="entry name" value="Carbon-nitrogen hydrolase"/>
    <property type="match status" value="1"/>
</dbReference>
<dbReference type="InterPro" id="IPR036526">
    <property type="entry name" value="C-N_Hydrolase_sf"/>
</dbReference>
<organism evidence="11 12">
    <name type="scientific">Tannerella forsythia (strain ATCC 43037 / JCM 10827 / CCUG 21028 A / KCTC 5666 / FDC 338)</name>
    <name type="common">Bacteroides forsythus</name>
    <dbReference type="NCBI Taxonomy" id="203275"/>
    <lineage>
        <taxon>Bacteria</taxon>
        <taxon>Pseudomonadati</taxon>
        <taxon>Bacteroidota</taxon>
        <taxon>Bacteroidia</taxon>
        <taxon>Bacteroidales</taxon>
        <taxon>Tannerellaceae</taxon>
        <taxon>Tannerella</taxon>
    </lineage>
</organism>
<dbReference type="NCBIfam" id="NF002730">
    <property type="entry name" value="PRK02628.1"/>
    <property type="match status" value="1"/>
</dbReference>
<dbReference type="eggNOG" id="COG0171">
    <property type="taxonomic scope" value="Bacteria"/>
</dbReference>
<evidence type="ECO:0000256" key="1">
    <source>
        <dbReference type="ARBA" id="ARBA00005188"/>
    </source>
</evidence>
<feature type="binding site" evidence="7">
    <location>
        <begin position="476"/>
        <end position="479"/>
    </location>
    <ligand>
        <name>deamido-NAD(+)</name>
        <dbReference type="ChEBI" id="CHEBI:58437"/>
        <note>ligand shared between two neighboring subunits</note>
    </ligand>
</feature>
<dbReference type="GO" id="GO:0008795">
    <property type="term" value="F:NAD+ synthase activity"/>
    <property type="evidence" value="ECO:0007669"/>
    <property type="project" value="UniProtKB-UniRule"/>
</dbReference>
<dbReference type="HAMAP" id="MF_02090">
    <property type="entry name" value="NadE_glutamine_dep"/>
    <property type="match status" value="1"/>
</dbReference>
<dbReference type="CDD" id="cd00553">
    <property type="entry name" value="NAD_synthase"/>
    <property type="match status" value="1"/>
</dbReference>
<feature type="binding site" evidence="7">
    <location>
        <position position="442"/>
    </location>
    <ligand>
        <name>deamido-NAD(+)</name>
        <dbReference type="ChEBI" id="CHEBI:58437"/>
        <note>ligand shared between two neighboring subunits</note>
    </ligand>
</feature>
<dbReference type="Gene3D" id="3.40.50.620">
    <property type="entry name" value="HUPs"/>
    <property type="match status" value="1"/>
</dbReference>
<dbReference type="InterPro" id="IPR041856">
    <property type="entry name" value="NAD+_synth_C"/>
</dbReference>
<dbReference type="Pfam" id="PF00795">
    <property type="entry name" value="CN_hydrolase"/>
    <property type="match status" value="1"/>
</dbReference>
<feature type="active site" description="Proton acceptor; for glutaminase activity" evidence="7">
    <location>
        <position position="47"/>
    </location>
</feature>
<protein>
    <recommendedName>
        <fullName evidence="7 8">Glutamine-dependent NAD(+) synthetase</fullName>
        <ecNumber evidence="7 8">6.3.5.1</ecNumber>
    </recommendedName>
    <alternativeName>
        <fullName evidence="7 8">NAD(+) synthase [glutamine-hydrolyzing]</fullName>
    </alternativeName>
</protein>
<feature type="active site" description="For glutaminase activity" evidence="7">
    <location>
        <position position="116"/>
    </location>
</feature>
<gene>
    <name evidence="7 11" type="primary">nadE</name>
    <name evidence="11" type="ordered locus">BFO_2320</name>
</gene>
<reference evidence="12" key="1">
    <citation type="submission" date="2011-12" db="EMBL/GenBank/DDBJ databases">
        <title>Complete sequence of Tannerella forsythia ATCC 43037.</title>
        <authorList>
            <person name="Dewhirst F."/>
            <person name="Tanner A."/>
            <person name="Izard J."/>
            <person name="Brinkac L."/>
            <person name="Durkin A.S."/>
            <person name="Hostetler J."/>
            <person name="Shetty J."/>
            <person name="Torralba M."/>
            <person name="Gill S."/>
            <person name="Nelson K."/>
        </authorList>
    </citation>
    <scope>NUCLEOTIDE SEQUENCE [LARGE SCALE GENOMIC DNA]</scope>
    <source>
        <strain evidence="12">ATCC 43037 / JCM 10827 / CCUG 33226 / KCTC 5666 / FDC 338</strain>
    </source>
</reference>
<dbReference type="GO" id="GO:0009435">
    <property type="term" value="P:NAD+ biosynthetic process"/>
    <property type="evidence" value="ECO:0007669"/>
    <property type="project" value="UniProtKB-UniRule"/>
</dbReference>
<dbReference type="Proteomes" id="UP000005436">
    <property type="component" value="Chromosome"/>
</dbReference>
<dbReference type="Gene3D" id="1.10.10.1140">
    <property type="entry name" value="Glutamine-dependent NAD+ synthetase, C-terminal domain"/>
    <property type="match status" value="1"/>
</dbReference>
<dbReference type="Gene3D" id="3.60.110.10">
    <property type="entry name" value="Carbon-nitrogen hydrolase"/>
    <property type="match status" value="1"/>
</dbReference>
<evidence type="ECO:0000256" key="3">
    <source>
        <dbReference type="ARBA" id="ARBA00022598"/>
    </source>
</evidence>
<keyword evidence="4 7" id="KW-0547">Nucleotide-binding</keyword>
<feature type="binding site" evidence="7">
    <location>
        <position position="471"/>
    </location>
    <ligand>
        <name>deamido-NAD(+)</name>
        <dbReference type="ChEBI" id="CHEBI:58437"/>
        <note>ligand shared between two neighboring subunits</note>
    </ligand>
</feature>
<comment type="pathway">
    <text evidence="1 7 8">Cofactor biosynthesis; NAD(+) biosynthesis; NAD(+) from deamido-NAD(+) (L-Gln route): step 1/1.</text>
</comment>
<dbReference type="GO" id="GO:0005737">
    <property type="term" value="C:cytoplasm"/>
    <property type="evidence" value="ECO:0007669"/>
    <property type="project" value="InterPro"/>
</dbReference>
<feature type="binding site" evidence="7">
    <location>
        <position position="466"/>
    </location>
    <ligand>
        <name>ATP</name>
        <dbReference type="ChEBI" id="CHEBI:30616"/>
    </ligand>
</feature>
<evidence type="ECO:0000256" key="7">
    <source>
        <dbReference type="HAMAP-Rule" id="MF_02090"/>
    </source>
</evidence>
<comment type="caution">
    <text evidence="7">Lacks conserved residue(s) required for the propagation of feature annotation.</text>
</comment>
<keyword evidence="5 7" id="KW-0067">ATP-binding</keyword>
<dbReference type="KEGG" id="tfo:BFO_2320"/>
<dbReference type="EC" id="6.3.5.1" evidence="7 8"/>
<keyword evidence="3 7" id="KW-0436">Ligase</keyword>
<accession>G8UJZ6</accession>
<dbReference type="NCBIfam" id="TIGR00552">
    <property type="entry name" value="nadE"/>
    <property type="match status" value="1"/>
</dbReference>
<feature type="domain" description="CN hydrolase" evidence="10">
    <location>
        <begin position="7"/>
        <end position="269"/>
    </location>
</feature>
<proteinExistence type="inferred from homology"/>